<evidence type="ECO:0000256" key="6">
    <source>
        <dbReference type="ARBA" id="ARBA00022679"/>
    </source>
</evidence>
<evidence type="ECO:0000256" key="5">
    <source>
        <dbReference type="ARBA" id="ARBA00022527"/>
    </source>
</evidence>
<feature type="compositionally biased region" description="Polar residues" evidence="16">
    <location>
        <begin position="387"/>
        <end position="401"/>
    </location>
</feature>
<dbReference type="SMART" id="SM00220">
    <property type="entry name" value="S_TKc"/>
    <property type="match status" value="1"/>
</dbReference>
<dbReference type="GO" id="GO:0005737">
    <property type="term" value="C:cytoplasm"/>
    <property type="evidence" value="ECO:0007669"/>
    <property type="project" value="TreeGrafter"/>
</dbReference>
<dbReference type="InParanoid" id="A0A6P8YWJ0"/>
<feature type="region of interest" description="Disordered" evidence="16">
    <location>
        <begin position="387"/>
        <end position="525"/>
    </location>
</feature>
<dbReference type="Pfam" id="PF02149">
    <property type="entry name" value="KA1"/>
    <property type="match status" value="1"/>
</dbReference>
<dbReference type="OrthoDB" id="193931at2759"/>
<comment type="catalytic activity">
    <reaction evidence="14">
        <text>L-seryl-[protein] + ATP = O-phospho-L-seryl-[protein] + ADP + H(+)</text>
        <dbReference type="Rhea" id="RHEA:17989"/>
        <dbReference type="Rhea" id="RHEA-COMP:9863"/>
        <dbReference type="Rhea" id="RHEA-COMP:11604"/>
        <dbReference type="ChEBI" id="CHEBI:15378"/>
        <dbReference type="ChEBI" id="CHEBI:29999"/>
        <dbReference type="ChEBI" id="CHEBI:30616"/>
        <dbReference type="ChEBI" id="CHEBI:83421"/>
        <dbReference type="ChEBI" id="CHEBI:456216"/>
        <dbReference type="EC" id="2.7.11.1"/>
    </reaction>
</comment>
<keyword evidence="8" id="KW-0418">Kinase</keyword>
<feature type="domain" description="KA1" evidence="18">
    <location>
        <begin position="617"/>
        <end position="675"/>
    </location>
</feature>
<dbReference type="GO" id="GO:0008289">
    <property type="term" value="F:lipid binding"/>
    <property type="evidence" value="ECO:0007669"/>
    <property type="project" value="UniProtKB-KW"/>
</dbReference>
<evidence type="ECO:0000313" key="20">
    <source>
        <dbReference type="RefSeq" id="XP_034244488.1"/>
    </source>
</evidence>
<dbReference type="GO" id="GO:0005886">
    <property type="term" value="C:plasma membrane"/>
    <property type="evidence" value="ECO:0007669"/>
    <property type="project" value="UniProtKB-SubCell"/>
</dbReference>
<evidence type="ECO:0000313" key="19">
    <source>
        <dbReference type="Proteomes" id="UP000515158"/>
    </source>
</evidence>
<dbReference type="GO" id="GO:0005524">
    <property type="term" value="F:ATP binding"/>
    <property type="evidence" value="ECO:0007669"/>
    <property type="project" value="UniProtKB-UniRule"/>
</dbReference>
<dbReference type="RefSeq" id="XP_034244488.1">
    <property type="nucleotide sequence ID" value="XM_034388597.1"/>
</dbReference>
<dbReference type="PROSITE" id="PS50011">
    <property type="entry name" value="PROTEIN_KINASE_DOM"/>
    <property type="match status" value="1"/>
</dbReference>
<dbReference type="EC" id="2.7.11.1" evidence="3"/>
<dbReference type="InterPro" id="IPR017441">
    <property type="entry name" value="Protein_kinase_ATP_BS"/>
</dbReference>
<keyword evidence="11" id="KW-0472">Membrane</keyword>
<dbReference type="AlphaFoldDB" id="A0A6P8YWJ0"/>
<dbReference type="KEGG" id="tpal:117647086"/>
<evidence type="ECO:0000256" key="13">
    <source>
        <dbReference type="ARBA" id="ARBA00047899"/>
    </source>
</evidence>
<dbReference type="PROSITE" id="PS00108">
    <property type="entry name" value="PROTEIN_KINASE_ST"/>
    <property type="match status" value="1"/>
</dbReference>
<evidence type="ECO:0000256" key="16">
    <source>
        <dbReference type="SAM" id="MobiDB-lite"/>
    </source>
</evidence>
<evidence type="ECO:0000259" key="18">
    <source>
        <dbReference type="PROSITE" id="PS50032"/>
    </source>
</evidence>
<dbReference type="Proteomes" id="UP000515158">
    <property type="component" value="Unplaced"/>
</dbReference>
<keyword evidence="6" id="KW-0808">Transferase</keyword>
<evidence type="ECO:0000256" key="7">
    <source>
        <dbReference type="ARBA" id="ARBA00022741"/>
    </source>
</evidence>
<protein>
    <recommendedName>
        <fullName evidence="3">non-specific serine/threonine protein kinase</fullName>
        <ecNumber evidence="3">2.7.11.1</ecNumber>
    </recommendedName>
</protein>
<evidence type="ECO:0000256" key="15">
    <source>
        <dbReference type="PROSITE-ProRule" id="PRU10141"/>
    </source>
</evidence>
<dbReference type="CDD" id="cd14341">
    <property type="entry name" value="UBA_MELK"/>
    <property type="match status" value="1"/>
</dbReference>
<dbReference type="FunFam" id="3.30.200.20:FF:000003">
    <property type="entry name" value="Non-specific serine/threonine protein kinase"/>
    <property type="match status" value="1"/>
</dbReference>
<dbReference type="Pfam" id="PF00069">
    <property type="entry name" value="Pkinase"/>
    <property type="match status" value="1"/>
</dbReference>
<dbReference type="FunFam" id="1.10.510.10:FF:000271">
    <property type="entry name" value="Non-specific serine/threonine protein kinase"/>
    <property type="match status" value="1"/>
</dbReference>
<keyword evidence="12" id="KW-0131">Cell cycle</keyword>
<evidence type="ECO:0000256" key="3">
    <source>
        <dbReference type="ARBA" id="ARBA00012513"/>
    </source>
</evidence>
<dbReference type="InterPro" id="IPR001772">
    <property type="entry name" value="KA1_dom"/>
</dbReference>
<evidence type="ECO:0000256" key="2">
    <source>
        <dbReference type="ARBA" id="ARBA00006234"/>
    </source>
</evidence>
<feature type="compositionally biased region" description="Basic residues" evidence="16">
    <location>
        <begin position="469"/>
        <end position="478"/>
    </location>
</feature>
<comment type="similarity">
    <text evidence="2">Belongs to the protein kinase superfamily. CAMK Ser/Thr protein kinase family. SNF1 subfamily.</text>
</comment>
<dbReference type="Gene3D" id="3.30.310.80">
    <property type="entry name" value="Kinase associated domain 1, KA1"/>
    <property type="match status" value="1"/>
</dbReference>
<dbReference type="PROSITE" id="PS50032">
    <property type="entry name" value="KA1"/>
    <property type="match status" value="1"/>
</dbReference>
<dbReference type="SUPFAM" id="SSF103243">
    <property type="entry name" value="KA1-like"/>
    <property type="match status" value="1"/>
</dbReference>
<comment type="catalytic activity">
    <reaction evidence="13">
        <text>L-threonyl-[protein] + ATP = O-phospho-L-threonyl-[protein] + ADP + H(+)</text>
        <dbReference type="Rhea" id="RHEA:46608"/>
        <dbReference type="Rhea" id="RHEA-COMP:11060"/>
        <dbReference type="Rhea" id="RHEA-COMP:11605"/>
        <dbReference type="ChEBI" id="CHEBI:15378"/>
        <dbReference type="ChEBI" id="CHEBI:30013"/>
        <dbReference type="ChEBI" id="CHEBI:30616"/>
        <dbReference type="ChEBI" id="CHEBI:61977"/>
        <dbReference type="ChEBI" id="CHEBI:456216"/>
        <dbReference type="EC" id="2.7.11.1"/>
    </reaction>
</comment>
<evidence type="ECO:0000256" key="11">
    <source>
        <dbReference type="ARBA" id="ARBA00023136"/>
    </source>
</evidence>
<gene>
    <name evidence="20" type="primary">LOC117647086</name>
</gene>
<dbReference type="InterPro" id="IPR000719">
    <property type="entry name" value="Prot_kinase_dom"/>
</dbReference>
<dbReference type="Pfam" id="PF21594">
    <property type="entry name" value="UBA_MELK"/>
    <property type="match status" value="1"/>
</dbReference>
<keyword evidence="5" id="KW-0723">Serine/threonine-protein kinase</keyword>
<dbReference type="SUPFAM" id="SSF56112">
    <property type="entry name" value="Protein kinase-like (PK-like)"/>
    <property type="match status" value="1"/>
</dbReference>
<dbReference type="PANTHER" id="PTHR24346:SF30">
    <property type="entry name" value="MATERNAL EMBRYONIC LEUCINE ZIPPER KINASE"/>
    <property type="match status" value="1"/>
</dbReference>
<keyword evidence="19" id="KW-1185">Reference proteome</keyword>
<dbReference type="Gene3D" id="1.10.510.10">
    <property type="entry name" value="Transferase(Phosphotransferase) domain 1"/>
    <property type="match status" value="1"/>
</dbReference>
<dbReference type="InterPro" id="IPR028375">
    <property type="entry name" value="KA1/Ssp2_C"/>
</dbReference>
<evidence type="ECO:0000256" key="8">
    <source>
        <dbReference type="ARBA" id="ARBA00022777"/>
    </source>
</evidence>
<comment type="subcellular location">
    <subcellularLocation>
        <location evidence="1">Cell membrane</location>
        <topology evidence="1">Peripheral membrane protein</topology>
    </subcellularLocation>
</comment>
<dbReference type="GO" id="GO:0004674">
    <property type="term" value="F:protein serine/threonine kinase activity"/>
    <property type="evidence" value="ECO:0007669"/>
    <property type="project" value="UniProtKB-KW"/>
</dbReference>
<sequence length="677" mass="76244">MKCANLIRATVYLLERIGHVSHGGEDFEAEKMARYPVLRGLYELDKTIGCGGFAKVKLATHILTGEKVAIKIMDKRSLGENLHRVRVELDALQTLSHHHISQLYQVLETESHFFLVVEYCSGGELFDHIVEKNRLSEKEARAAFRQIVSAVAYLHSLGFVHRDLKPENVLLDKDLNMKLIDFGLCAKPNGGLKGFLYTSCGSPTYAAPELVLGKKYLGHEVDVWSMGVLLYALLCGFLPFDDDKIDTLYKKILDGKYEEPSWLTMESRRLIRSMLQIDPKKRIRVDELLNHPWVMRGFREPVCVNNSSNMKEYDIQCVGLLARQRNVSPEDMWELLSKWKYDYNTATYFLMLNRKRRGLPVRLFGPGATPFRNYRNNTPVASAFDMQRTQQDSISGRTLTTPIKRPIADDSTPVVPDKRERSALTPVNEEAHSHSNYTNAPITRHQKQINQVCKTPAKPPELPSATSNGKRKLNKRLHSPGPDESPLSPRRTRREQQQQSGKATQQGTPAACTPTPATPDRSEPTAARGLLGSIERSLHRVRHILTPRRKMDAMQEEGASPLQRPATPAVLSAKGLCNVSTASRSDPDEVLQELRRALSSKGITCKQKGFTLRGRVDAEKGHQMSFELEVCLIQTCAPNIRNPPAPLVGIRRKRLKGDAWCYKRVCEEVLALAQQSG</sequence>
<dbReference type="InterPro" id="IPR048637">
    <property type="entry name" value="MELK_UBA"/>
</dbReference>
<dbReference type="PANTHER" id="PTHR24346">
    <property type="entry name" value="MAP/MICROTUBULE AFFINITY-REGULATING KINASE"/>
    <property type="match status" value="1"/>
</dbReference>
<evidence type="ECO:0000256" key="12">
    <source>
        <dbReference type="ARBA" id="ARBA00023306"/>
    </source>
</evidence>
<dbReference type="InterPro" id="IPR008271">
    <property type="entry name" value="Ser/Thr_kinase_AS"/>
</dbReference>
<organism evidence="20">
    <name type="scientific">Thrips palmi</name>
    <name type="common">Melon thrips</name>
    <dbReference type="NCBI Taxonomy" id="161013"/>
    <lineage>
        <taxon>Eukaryota</taxon>
        <taxon>Metazoa</taxon>
        <taxon>Ecdysozoa</taxon>
        <taxon>Arthropoda</taxon>
        <taxon>Hexapoda</taxon>
        <taxon>Insecta</taxon>
        <taxon>Pterygota</taxon>
        <taxon>Neoptera</taxon>
        <taxon>Paraneoptera</taxon>
        <taxon>Thysanoptera</taxon>
        <taxon>Terebrantia</taxon>
        <taxon>Thripoidea</taxon>
        <taxon>Thripidae</taxon>
        <taxon>Thrips</taxon>
    </lineage>
</organism>
<accession>A0A6P8YWJ0</accession>
<dbReference type="PROSITE" id="PS00107">
    <property type="entry name" value="PROTEIN_KINASE_ATP"/>
    <property type="match status" value="1"/>
</dbReference>
<evidence type="ECO:0000256" key="9">
    <source>
        <dbReference type="ARBA" id="ARBA00022840"/>
    </source>
</evidence>
<dbReference type="GO" id="GO:0035556">
    <property type="term" value="P:intracellular signal transduction"/>
    <property type="evidence" value="ECO:0007669"/>
    <property type="project" value="TreeGrafter"/>
</dbReference>
<proteinExistence type="inferred from homology"/>
<evidence type="ECO:0000256" key="4">
    <source>
        <dbReference type="ARBA" id="ARBA00022475"/>
    </source>
</evidence>
<evidence type="ECO:0000256" key="1">
    <source>
        <dbReference type="ARBA" id="ARBA00004202"/>
    </source>
</evidence>
<feature type="compositionally biased region" description="Low complexity" evidence="16">
    <location>
        <begin position="497"/>
        <end position="519"/>
    </location>
</feature>
<dbReference type="GeneID" id="117647086"/>
<name>A0A6P8YWJ0_THRPL</name>
<evidence type="ECO:0000256" key="14">
    <source>
        <dbReference type="ARBA" id="ARBA00048679"/>
    </source>
</evidence>
<reference evidence="20" key="1">
    <citation type="submission" date="2025-08" db="UniProtKB">
        <authorList>
            <consortium name="RefSeq"/>
        </authorList>
    </citation>
    <scope>IDENTIFICATION</scope>
    <source>
        <tissue evidence="20">Total insect</tissue>
    </source>
</reference>
<evidence type="ECO:0000256" key="10">
    <source>
        <dbReference type="ARBA" id="ARBA00023121"/>
    </source>
</evidence>
<evidence type="ECO:0000259" key="17">
    <source>
        <dbReference type="PROSITE" id="PS50011"/>
    </source>
</evidence>
<keyword evidence="4" id="KW-1003">Cell membrane</keyword>
<keyword evidence="9 15" id="KW-0067">ATP-binding</keyword>
<feature type="binding site" evidence="15">
    <location>
        <position position="71"/>
    </location>
    <ligand>
        <name>ATP</name>
        <dbReference type="ChEBI" id="CHEBI:30616"/>
    </ligand>
</feature>
<dbReference type="InterPro" id="IPR011009">
    <property type="entry name" value="Kinase-like_dom_sf"/>
</dbReference>
<feature type="domain" description="Protein kinase" evidence="17">
    <location>
        <begin position="42"/>
        <end position="294"/>
    </location>
</feature>
<dbReference type="CDD" id="cd12198">
    <property type="entry name" value="MELK_C"/>
    <property type="match status" value="1"/>
</dbReference>
<keyword evidence="7 15" id="KW-0547">Nucleotide-binding</keyword>
<keyword evidence="10" id="KW-0446">Lipid-binding</keyword>